<dbReference type="PANTHER" id="PTHR45824:SF6">
    <property type="entry name" value="F16L1.9 PROTEIN"/>
    <property type="match status" value="1"/>
</dbReference>
<dbReference type="SUPFAM" id="SSF52087">
    <property type="entry name" value="CRAL/TRIO domain"/>
    <property type="match status" value="1"/>
</dbReference>
<dbReference type="SMART" id="SM00516">
    <property type="entry name" value="SEC14"/>
    <property type="match status" value="1"/>
</dbReference>
<dbReference type="PANTHER" id="PTHR45824">
    <property type="entry name" value="GH16843P"/>
    <property type="match status" value="1"/>
</dbReference>
<dbReference type="CDD" id="cd00170">
    <property type="entry name" value="SEC14"/>
    <property type="match status" value="1"/>
</dbReference>
<dbReference type="EMBL" id="ABEU02000027">
    <property type="status" value="NOT_ANNOTATED_CDS"/>
    <property type="molecule type" value="Genomic_DNA"/>
</dbReference>
<dbReference type="Gene3D" id="3.40.525.10">
    <property type="entry name" value="CRAL-TRIO lipid binding domain"/>
    <property type="match status" value="1"/>
</dbReference>
<accession>A0A7I4CVX9</accession>
<dbReference type="Gramene" id="Pp3c27_4100V3.5">
    <property type="protein sequence ID" value="Pp3c27_4100V3.5"/>
    <property type="gene ID" value="Pp3c27_4100"/>
</dbReference>
<gene>
    <name evidence="2" type="primary">LOC112278287</name>
</gene>
<dbReference type="InterPro" id="IPR001251">
    <property type="entry name" value="CRAL-TRIO_dom"/>
</dbReference>
<feature type="domain" description="CRAL-TRIO" evidence="1">
    <location>
        <begin position="1"/>
        <end position="145"/>
    </location>
</feature>
<protein>
    <recommendedName>
        <fullName evidence="1">CRAL-TRIO domain-containing protein</fullName>
    </recommendedName>
</protein>
<dbReference type="AlphaFoldDB" id="A0A7I4CVX9"/>
<dbReference type="InterPro" id="IPR052578">
    <property type="entry name" value="PI_Transfer_CRAL-TRIO"/>
</dbReference>
<name>A0A7I4CVX9_PHYPA</name>
<reference evidence="2 3" key="2">
    <citation type="journal article" date="2018" name="Plant J.">
        <title>The Physcomitrella patens chromosome-scale assembly reveals moss genome structure and evolution.</title>
        <authorList>
            <person name="Lang D."/>
            <person name="Ullrich K.K."/>
            <person name="Murat F."/>
            <person name="Fuchs J."/>
            <person name="Jenkins J."/>
            <person name="Haas F.B."/>
            <person name="Piednoel M."/>
            <person name="Gundlach H."/>
            <person name="Van Bel M."/>
            <person name="Meyberg R."/>
            <person name="Vives C."/>
            <person name="Morata J."/>
            <person name="Symeonidi A."/>
            <person name="Hiss M."/>
            <person name="Muchero W."/>
            <person name="Kamisugi Y."/>
            <person name="Saleh O."/>
            <person name="Blanc G."/>
            <person name="Decker E.L."/>
            <person name="van Gessel N."/>
            <person name="Grimwood J."/>
            <person name="Hayes R.D."/>
            <person name="Graham S.W."/>
            <person name="Gunter L.E."/>
            <person name="McDaniel S.F."/>
            <person name="Hoernstein S.N.W."/>
            <person name="Larsson A."/>
            <person name="Li F.W."/>
            <person name="Perroud P.F."/>
            <person name="Phillips J."/>
            <person name="Ranjan P."/>
            <person name="Rokshar D.S."/>
            <person name="Rothfels C.J."/>
            <person name="Schneider L."/>
            <person name="Shu S."/>
            <person name="Stevenson D.W."/>
            <person name="Thummler F."/>
            <person name="Tillich M."/>
            <person name="Villarreal Aguilar J.C."/>
            <person name="Widiez T."/>
            <person name="Wong G.K."/>
            <person name="Wymore A."/>
            <person name="Zhang Y."/>
            <person name="Zimmer A.D."/>
            <person name="Quatrano R.S."/>
            <person name="Mayer K.F.X."/>
            <person name="Goodstein D."/>
            <person name="Casacuberta J.M."/>
            <person name="Vandepoele K."/>
            <person name="Reski R."/>
            <person name="Cuming A.C."/>
            <person name="Tuskan G.A."/>
            <person name="Maumus F."/>
            <person name="Salse J."/>
            <person name="Schmutz J."/>
            <person name="Rensing S.A."/>
        </authorList>
    </citation>
    <scope>NUCLEOTIDE SEQUENCE [LARGE SCALE GENOMIC DNA]</scope>
    <source>
        <strain evidence="2 3">cv. Gransden 2004</strain>
    </source>
</reference>
<organism evidence="2 3">
    <name type="scientific">Physcomitrium patens</name>
    <name type="common">Spreading-leaved earth moss</name>
    <name type="synonym">Physcomitrella patens</name>
    <dbReference type="NCBI Taxonomy" id="3218"/>
    <lineage>
        <taxon>Eukaryota</taxon>
        <taxon>Viridiplantae</taxon>
        <taxon>Streptophyta</taxon>
        <taxon>Embryophyta</taxon>
        <taxon>Bryophyta</taxon>
        <taxon>Bryophytina</taxon>
        <taxon>Bryopsida</taxon>
        <taxon>Funariidae</taxon>
        <taxon>Funariales</taxon>
        <taxon>Funariaceae</taxon>
        <taxon>Physcomitrium</taxon>
    </lineage>
</organism>
<evidence type="ECO:0000259" key="1">
    <source>
        <dbReference type="PROSITE" id="PS50191"/>
    </source>
</evidence>
<sequence>MRMGVLIEVSLLLQNTTSREGQVKQLVYSMENAIANLPEDQEEMIWLVDFKNWSMTKPISIKTTQDAAHVLQRHYPERLGYGILINPPHIFETFWQVVKPFLDAKTARKVKFVYTNDPASMQLVNELFDAGQLEELLKEDNFNLEEYSKQMRQDDYKFHFHRKLADASV</sequence>
<dbReference type="EnsemblPlants" id="Pp3c27_4100V3.5">
    <property type="protein sequence ID" value="Pp3c27_4100V3.5"/>
    <property type="gene ID" value="Pp3c27_4100"/>
</dbReference>
<keyword evidence="3" id="KW-1185">Reference proteome</keyword>
<evidence type="ECO:0000313" key="3">
    <source>
        <dbReference type="Proteomes" id="UP000006727"/>
    </source>
</evidence>
<dbReference type="PROSITE" id="PS50191">
    <property type="entry name" value="CRAL_TRIO"/>
    <property type="match status" value="1"/>
</dbReference>
<proteinExistence type="predicted"/>
<evidence type="ECO:0000313" key="2">
    <source>
        <dbReference type="EnsemblPlants" id="Pp3c27_4100V3.5"/>
    </source>
</evidence>
<dbReference type="Pfam" id="PF00650">
    <property type="entry name" value="CRAL_TRIO"/>
    <property type="match status" value="1"/>
</dbReference>
<reference evidence="2 3" key="1">
    <citation type="journal article" date="2008" name="Science">
        <title>The Physcomitrella genome reveals evolutionary insights into the conquest of land by plants.</title>
        <authorList>
            <person name="Rensing S."/>
            <person name="Lang D."/>
            <person name="Zimmer A."/>
            <person name="Terry A."/>
            <person name="Salamov A."/>
            <person name="Shapiro H."/>
            <person name="Nishiyama T."/>
            <person name="Perroud P.-F."/>
            <person name="Lindquist E."/>
            <person name="Kamisugi Y."/>
            <person name="Tanahashi T."/>
            <person name="Sakakibara K."/>
            <person name="Fujita T."/>
            <person name="Oishi K."/>
            <person name="Shin-I T."/>
            <person name="Kuroki Y."/>
            <person name="Toyoda A."/>
            <person name="Suzuki Y."/>
            <person name="Hashimoto A."/>
            <person name="Yamaguchi K."/>
            <person name="Sugano A."/>
            <person name="Kohara Y."/>
            <person name="Fujiyama A."/>
            <person name="Anterola A."/>
            <person name="Aoki S."/>
            <person name="Ashton N."/>
            <person name="Barbazuk W.B."/>
            <person name="Barker E."/>
            <person name="Bennetzen J."/>
            <person name="Bezanilla M."/>
            <person name="Blankenship R."/>
            <person name="Cho S.H."/>
            <person name="Dutcher S."/>
            <person name="Estelle M."/>
            <person name="Fawcett J.A."/>
            <person name="Gundlach H."/>
            <person name="Hanada K."/>
            <person name="Heyl A."/>
            <person name="Hicks K.A."/>
            <person name="Hugh J."/>
            <person name="Lohr M."/>
            <person name="Mayer K."/>
            <person name="Melkozernov A."/>
            <person name="Murata T."/>
            <person name="Nelson D."/>
            <person name="Pils B."/>
            <person name="Prigge M."/>
            <person name="Reiss B."/>
            <person name="Renner T."/>
            <person name="Rombauts S."/>
            <person name="Rushton P."/>
            <person name="Sanderfoot A."/>
            <person name="Schween G."/>
            <person name="Shiu S.-H."/>
            <person name="Stueber K."/>
            <person name="Theodoulou F.L."/>
            <person name="Tu H."/>
            <person name="Van de Peer Y."/>
            <person name="Verrier P.J."/>
            <person name="Waters E."/>
            <person name="Wood A."/>
            <person name="Yang L."/>
            <person name="Cove D."/>
            <person name="Cuming A."/>
            <person name="Hasebe M."/>
            <person name="Lucas S."/>
            <person name="Mishler D.B."/>
            <person name="Reski R."/>
            <person name="Grigoriev I."/>
            <person name="Quatrano R.S."/>
            <person name="Boore J.L."/>
        </authorList>
    </citation>
    <scope>NUCLEOTIDE SEQUENCE [LARGE SCALE GENOMIC DNA]</scope>
    <source>
        <strain evidence="2 3">cv. Gransden 2004</strain>
    </source>
</reference>
<reference evidence="2" key="3">
    <citation type="submission" date="2020-12" db="UniProtKB">
        <authorList>
            <consortium name="EnsemblPlants"/>
        </authorList>
    </citation>
    <scope>IDENTIFICATION</scope>
</reference>
<dbReference type="InterPro" id="IPR036865">
    <property type="entry name" value="CRAL-TRIO_dom_sf"/>
</dbReference>
<dbReference type="Proteomes" id="UP000006727">
    <property type="component" value="Chromosome 27"/>
</dbReference>